<dbReference type="Proteomes" id="UP001458880">
    <property type="component" value="Unassembled WGS sequence"/>
</dbReference>
<evidence type="ECO:0000313" key="2">
    <source>
        <dbReference type="EMBL" id="KAK9681137.1"/>
    </source>
</evidence>
<organism evidence="2 3">
    <name type="scientific">Popillia japonica</name>
    <name type="common">Japanese beetle</name>
    <dbReference type="NCBI Taxonomy" id="7064"/>
    <lineage>
        <taxon>Eukaryota</taxon>
        <taxon>Metazoa</taxon>
        <taxon>Ecdysozoa</taxon>
        <taxon>Arthropoda</taxon>
        <taxon>Hexapoda</taxon>
        <taxon>Insecta</taxon>
        <taxon>Pterygota</taxon>
        <taxon>Neoptera</taxon>
        <taxon>Endopterygota</taxon>
        <taxon>Coleoptera</taxon>
        <taxon>Polyphaga</taxon>
        <taxon>Scarabaeiformia</taxon>
        <taxon>Scarabaeidae</taxon>
        <taxon>Rutelinae</taxon>
        <taxon>Popillia</taxon>
    </lineage>
</organism>
<evidence type="ECO:0000259" key="1">
    <source>
        <dbReference type="Pfam" id="PF13843"/>
    </source>
</evidence>
<keyword evidence="3" id="KW-1185">Reference proteome</keyword>
<feature type="domain" description="PiggyBac transposable element-derived protein" evidence="1">
    <location>
        <begin position="1"/>
        <end position="112"/>
    </location>
</feature>
<sequence length="119" mass="13368">MGTLRKNRKGIPKEILEKKLKKGETTGQEKNDGIVIFKWHAASAMPFFTTKQTDKMAETRARNVARLKPKAIMDFSARLKPKAIMDFSAKTFVDVSDQMSSYSSSLRRSSDVNVTAHST</sequence>
<comment type="caution">
    <text evidence="2">The sequence shown here is derived from an EMBL/GenBank/DDBJ whole genome shotgun (WGS) entry which is preliminary data.</text>
</comment>
<reference evidence="2 3" key="1">
    <citation type="journal article" date="2024" name="BMC Genomics">
        <title>De novo assembly and annotation of Popillia japonica's genome with initial clues to its potential as an invasive pest.</title>
        <authorList>
            <person name="Cucini C."/>
            <person name="Boschi S."/>
            <person name="Funari R."/>
            <person name="Cardaioli E."/>
            <person name="Iannotti N."/>
            <person name="Marturano G."/>
            <person name="Paoli F."/>
            <person name="Bruttini M."/>
            <person name="Carapelli A."/>
            <person name="Frati F."/>
            <person name="Nardi F."/>
        </authorList>
    </citation>
    <scope>NUCLEOTIDE SEQUENCE [LARGE SCALE GENOMIC DNA]</scope>
    <source>
        <strain evidence="2">DMR45628</strain>
    </source>
</reference>
<name>A0AAW1HWR5_POPJA</name>
<dbReference type="InterPro" id="IPR029526">
    <property type="entry name" value="PGBD"/>
</dbReference>
<proteinExistence type="predicted"/>
<dbReference type="AlphaFoldDB" id="A0AAW1HWR5"/>
<dbReference type="Pfam" id="PF13843">
    <property type="entry name" value="DDE_Tnp_1_7"/>
    <property type="match status" value="1"/>
</dbReference>
<evidence type="ECO:0000313" key="3">
    <source>
        <dbReference type="Proteomes" id="UP001458880"/>
    </source>
</evidence>
<dbReference type="EMBL" id="JASPKY010000842">
    <property type="protein sequence ID" value="KAK9681137.1"/>
    <property type="molecule type" value="Genomic_DNA"/>
</dbReference>
<protein>
    <submittedName>
        <fullName evidence="2">Transposase IS4</fullName>
    </submittedName>
</protein>
<accession>A0AAW1HWR5</accession>
<gene>
    <name evidence="2" type="ORF">QE152_g38542</name>
</gene>